<protein>
    <submittedName>
        <fullName evidence="2">Uncharacterized protein</fullName>
    </submittedName>
</protein>
<dbReference type="EMBL" id="MPUH01000113">
    <property type="protein sequence ID" value="OMJ89963.1"/>
    <property type="molecule type" value="Genomic_DNA"/>
</dbReference>
<gene>
    <name evidence="2" type="ORF">SteCoe_7749</name>
</gene>
<dbReference type="Proteomes" id="UP000187209">
    <property type="component" value="Unassembled WGS sequence"/>
</dbReference>
<feature type="compositionally biased region" description="Low complexity" evidence="1">
    <location>
        <begin position="404"/>
        <end position="418"/>
    </location>
</feature>
<evidence type="ECO:0000313" key="3">
    <source>
        <dbReference type="Proteomes" id="UP000187209"/>
    </source>
</evidence>
<feature type="region of interest" description="Disordered" evidence="1">
    <location>
        <begin position="1"/>
        <end position="51"/>
    </location>
</feature>
<keyword evidence="3" id="KW-1185">Reference proteome</keyword>
<proteinExistence type="predicted"/>
<name>A0A1R2CLR3_9CILI</name>
<comment type="caution">
    <text evidence="2">The sequence shown here is derived from an EMBL/GenBank/DDBJ whole genome shotgun (WGS) entry which is preliminary data.</text>
</comment>
<feature type="compositionally biased region" description="Polar residues" evidence="1">
    <location>
        <begin position="88"/>
        <end position="104"/>
    </location>
</feature>
<feature type="region of interest" description="Disordered" evidence="1">
    <location>
        <begin position="398"/>
        <end position="432"/>
    </location>
</feature>
<dbReference type="AlphaFoldDB" id="A0A1R2CLR3"/>
<reference evidence="2 3" key="1">
    <citation type="submission" date="2016-11" db="EMBL/GenBank/DDBJ databases">
        <title>The macronuclear genome of Stentor coeruleus: a giant cell with tiny introns.</title>
        <authorList>
            <person name="Slabodnick M."/>
            <person name="Ruby J.G."/>
            <person name="Reiff S.B."/>
            <person name="Swart E.C."/>
            <person name="Gosai S."/>
            <person name="Prabakaran S."/>
            <person name="Witkowska E."/>
            <person name="Larue G.E."/>
            <person name="Fisher S."/>
            <person name="Freeman R.M."/>
            <person name="Gunawardena J."/>
            <person name="Chu W."/>
            <person name="Stover N.A."/>
            <person name="Gregory B.D."/>
            <person name="Nowacki M."/>
            <person name="Derisi J."/>
            <person name="Roy S.W."/>
            <person name="Marshall W.F."/>
            <person name="Sood P."/>
        </authorList>
    </citation>
    <scope>NUCLEOTIDE SEQUENCE [LARGE SCALE GENOMIC DNA]</scope>
    <source>
        <strain evidence="2">WM001</strain>
    </source>
</reference>
<organism evidence="2 3">
    <name type="scientific">Stentor coeruleus</name>
    <dbReference type="NCBI Taxonomy" id="5963"/>
    <lineage>
        <taxon>Eukaryota</taxon>
        <taxon>Sar</taxon>
        <taxon>Alveolata</taxon>
        <taxon>Ciliophora</taxon>
        <taxon>Postciliodesmatophora</taxon>
        <taxon>Heterotrichea</taxon>
        <taxon>Heterotrichida</taxon>
        <taxon>Stentoridae</taxon>
        <taxon>Stentor</taxon>
    </lineage>
</organism>
<sequence>MENLNLYSKGFSSISRTEHEGREVSASSARKKLLEKGLQKDKAPGNYNSRFATRSSERLALFNEKFSSSATGHSSTQALQMKSFVKNEPNNRLKSKSPTATKRNLSIDPMRTAESFIDKPKSEAYKIPSNRRKNEKPTDSILRVAEKFSVKKIWELGKLQSKGDEFVCRSLIALLSEVDYHIKDSPNFPMDVFYEYISSPGIVVQSLKRIPDYILTDRIPQASFQKALDLFNEIDEISNNISVNLLADLLETVFTFKELPVKEIKYGKIVERPMQPRHRPHQSLDISKIPQAVQRRVNSITETPLAQQEIKVFEEHPLLKIKRKLKPSNSKLDTSISSMSDSRPCEFTTSKSFLLGKFLSKMGISKAEISEREKSPAKEFLNRSMELQEANDSKSYIKLKKYSRPSSATPRSGSSSKPSQKKVLKVNQSNRNLKTKKRTLSSKDKNILLGSRFYKKIDDKFVEVLSEKLKKEPFDFKRIKNNSFEEYMKKKNHYILMNKSRWVNETLRVLENSDFLHKSNENDLCQEDKHDAMLDYLGQEKRIPHLIRKAEHLEMMSRKGR</sequence>
<feature type="compositionally biased region" description="Basic and acidic residues" evidence="1">
    <location>
        <begin position="32"/>
        <end position="43"/>
    </location>
</feature>
<feature type="region of interest" description="Disordered" evidence="1">
    <location>
        <begin position="83"/>
        <end position="104"/>
    </location>
</feature>
<accession>A0A1R2CLR3</accession>
<evidence type="ECO:0000313" key="2">
    <source>
        <dbReference type="EMBL" id="OMJ89963.1"/>
    </source>
</evidence>
<evidence type="ECO:0000256" key="1">
    <source>
        <dbReference type="SAM" id="MobiDB-lite"/>
    </source>
</evidence>